<keyword evidence="2" id="KW-1185">Reference proteome</keyword>
<name>A0A8H3FB58_9LECA</name>
<comment type="caution">
    <text evidence="1">The sequence shown here is derived from an EMBL/GenBank/DDBJ whole genome shotgun (WGS) entry which is preliminary data.</text>
</comment>
<reference evidence="1" key="1">
    <citation type="submission" date="2021-03" db="EMBL/GenBank/DDBJ databases">
        <authorList>
            <person name="Tagirdzhanova G."/>
        </authorList>
    </citation>
    <scope>NUCLEOTIDE SEQUENCE</scope>
</reference>
<dbReference type="EMBL" id="CAJPDT010000027">
    <property type="protein sequence ID" value="CAF9921319.1"/>
    <property type="molecule type" value="Genomic_DNA"/>
</dbReference>
<accession>A0A8H3FB58</accession>
<gene>
    <name evidence="1" type="ORF">IMSHALPRED_005145</name>
</gene>
<proteinExistence type="predicted"/>
<organism evidence="1 2">
    <name type="scientific">Imshaugia aleurites</name>
    <dbReference type="NCBI Taxonomy" id="172621"/>
    <lineage>
        <taxon>Eukaryota</taxon>
        <taxon>Fungi</taxon>
        <taxon>Dikarya</taxon>
        <taxon>Ascomycota</taxon>
        <taxon>Pezizomycotina</taxon>
        <taxon>Lecanoromycetes</taxon>
        <taxon>OSLEUM clade</taxon>
        <taxon>Lecanoromycetidae</taxon>
        <taxon>Lecanorales</taxon>
        <taxon>Lecanorineae</taxon>
        <taxon>Parmeliaceae</taxon>
        <taxon>Imshaugia</taxon>
    </lineage>
</organism>
<dbReference type="PANTHER" id="PTHR12459">
    <property type="entry name" value="TRANSMEMBRANE PROTEIN 135-RELATED"/>
    <property type="match status" value="1"/>
</dbReference>
<sequence length="539" mass="60141">MAPSDPYPSPPPSPAQIKADPILRNALRYTLSAKEYKTFHQYLISRSPSAIRKRALPPPKYAALVRTKDDYNGAAIRASLRVFIATQTSLELWELIKRSLLTRGKPQKARSKNSILKSPNLRLSLSLSLLLLLHRLLFRFFSRLRSNLLTKEAAPFRKRNPRISKSLTSRLAPAIGASLAGFALGVYPGDQLRITIAIYVATRSLEFAYKALEEDGWFVGKPWWWGSWLLMPVATGQLLHAFVFDRDCFPKAYGDFILDHTPNYVQRRPVSYPPTLSWPSTNTIVDSLAEMSRLNWPYALPKAPFKKVTPLTAPPRPFVSPILFPSTPTLPPSLTKLAPITSPAHPSHTFLSCATLHPSTPSCLTTFIRYILTAFPTLAKFFTAYYALFALPKWRQFVKEPSHELNALAKRVLRTSAFLTGAIGTSWGSICLFQNLFPRTLMPSSRWALGGALGGVWGIVDRRGGHGHFLYSVRLSIDSLWKVGKKKGWWKGVRGGDVMLFVAGLGVVNVVFENHREGMGAAGKGVGWLRGEELFSNVQ</sequence>
<dbReference type="OrthoDB" id="291792at2759"/>
<dbReference type="PANTHER" id="PTHR12459:SF19">
    <property type="entry name" value="TRANSMEMBRANE PROTEIN 135 N-TERMINAL DOMAIN-CONTAINING PROTEIN"/>
    <property type="match status" value="1"/>
</dbReference>
<protein>
    <submittedName>
        <fullName evidence="1">Uncharacterized protein</fullName>
    </submittedName>
</protein>
<evidence type="ECO:0000313" key="2">
    <source>
        <dbReference type="Proteomes" id="UP000664534"/>
    </source>
</evidence>
<dbReference type="AlphaFoldDB" id="A0A8H3FB58"/>
<dbReference type="InterPro" id="IPR026749">
    <property type="entry name" value="Tmem135"/>
</dbReference>
<dbReference type="Proteomes" id="UP000664534">
    <property type="component" value="Unassembled WGS sequence"/>
</dbReference>
<evidence type="ECO:0000313" key="1">
    <source>
        <dbReference type="EMBL" id="CAF9921319.1"/>
    </source>
</evidence>